<organism evidence="6 7">
    <name type="scientific">Pseudochelatococcus lubricantis</name>
    <dbReference type="NCBI Taxonomy" id="1538102"/>
    <lineage>
        <taxon>Bacteria</taxon>
        <taxon>Pseudomonadati</taxon>
        <taxon>Pseudomonadota</taxon>
        <taxon>Alphaproteobacteria</taxon>
        <taxon>Hyphomicrobiales</taxon>
        <taxon>Chelatococcaceae</taxon>
        <taxon>Pseudochelatococcus</taxon>
    </lineage>
</organism>
<dbReference type="EC" id="2.1.1.79" evidence="6"/>
<dbReference type="PANTHER" id="PTHR43667:SF1">
    <property type="entry name" value="CYCLOPROPANE-FATTY-ACYL-PHOSPHOLIPID SYNTHASE"/>
    <property type="match status" value="1"/>
</dbReference>
<dbReference type="InterPro" id="IPR029063">
    <property type="entry name" value="SAM-dependent_MTases_sf"/>
</dbReference>
<name>A0ABX0V2H6_9HYPH</name>
<dbReference type="RefSeq" id="WP_166954535.1">
    <property type="nucleotide sequence ID" value="NZ_JAASQI010000008.1"/>
</dbReference>
<accession>A0ABX0V2H6</accession>
<dbReference type="SUPFAM" id="SSF53335">
    <property type="entry name" value="S-adenosyl-L-methionine-dependent methyltransferases"/>
    <property type="match status" value="1"/>
</dbReference>
<dbReference type="Gene3D" id="3.40.50.150">
    <property type="entry name" value="Vaccinia Virus protein VP39"/>
    <property type="match status" value="1"/>
</dbReference>
<dbReference type="GO" id="GO:0032259">
    <property type="term" value="P:methylation"/>
    <property type="evidence" value="ECO:0007669"/>
    <property type="project" value="UniProtKB-KW"/>
</dbReference>
<evidence type="ECO:0000256" key="5">
    <source>
        <dbReference type="ARBA" id="ARBA00023098"/>
    </source>
</evidence>
<keyword evidence="5" id="KW-0443">Lipid metabolism</keyword>
<dbReference type="InterPro" id="IPR050723">
    <property type="entry name" value="CFA/CMAS"/>
</dbReference>
<dbReference type="Proteomes" id="UP001429580">
    <property type="component" value="Unassembled WGS sequence"/>
</dbReference>
<keyword evidence="2 6" id="KW-0489">Methyltransferase</keyword>
<dbReference type="GO" id="GO:0008825">
    <property type="term" value="F:cyclopropane-fatty-acyl-phospholipid synthase activity"/>
    <property type="evidence" value="ECO:0007669"/>
    <property type="project" value="UniProtKB-EC"/>
</dbReference>
<dbReference type="Pfam" id="PF02353">
    <property type="entry name" value="CMAS"/>
    <property type="match status" value="1"/>
</dbReference>
<sequence length="447" mass="50316">MEKLLRFVLTHLIRSGSLTVSVAAHPPFTVGDGSGPPLAMHLKTDRAVRRLLRNPDLRIGELYMDGELEIRQGDIGEFLALAMRNYNAADTILPVRLTRWWRRIFRTFAQLNFIGRSRRNVAHHYDLDGRLYKLFLDRDLQYSCAYFENLGAPCTLASENGRNVAETPAGGVPDPDGLEAAQLAKKRHIAAKLVMKPGYKVLDIGSGWGGMALYLARLCGASVTGVTLSREQLGVSQARAQELGVADRAQFALADYRTLNATYDRIVSVGMFEHVGVPWYQVFFDKAAKLLADNGVMLLHAIGRMDGAGSTNPWIARYIFPGGYIPALSEVLPAIERAGLVVTDIEILRLHYAETLKAWRRRFHARRDEVLALFDERFFRMFDFYLAGSEMAFRHDGMMVFQIQLARRQDAVPLTRDYIARQEAMLRRREAELLAQDNDGGLRQAGE</sequence>
<dbReference type="PIRSF" id="PIRSF003085">
    <property type="entry name" value="CMAS"/>
    <property type="match status" value="1"/>
</dbReference>
<reference evidence="6 7" key="1">
    <citation type="submission" date="2020-03" db="EMBL/GenBank/DDBJ databases">
        <title>Genomic Encyclopedia of Type Strains, Phase IV (KMG-IV): sequencing the most valuable type-strain genomes for metagenomic binning, comparative biology and taxonomic classification.</title>
        <authorList>
            <person name="Goeker M."/>
        </authorList>
    </citation>
    <scope>NUCLEOTIDE SEQUENCE [LARGE SCALE GENOMIC DNA]</scope>
    <source>
        <strain evidence="6 7">DSM 103870</strain>
    </source>
</reference>
<comment type="caution">
    <text evidence="6">The sequence shown here is derived from an EMBL/GenBank/DDBJ whole genome shotgun (WGS) entry which is preliminary data.</text>
</comment>
<evidence type="ECO:0000256" key="1">
    <source>
        <dbReference type="ARBA" id="ARBA00010815"/>
    </source>
</evidence>
<keyword evidence="7" id="KW-1185">Reference proteome</keyword>
<evidence type="ECO:0000256" key="3">
    <source>
        <dbReference type="ARBA" id="ARBA00022679"/>
    </source>
</evidence>
<dbReference type="CDD" id="cd02440">
    <property type="entry name" value="AdoMet_MTases"/>
    <property type="match status" value="1"/>
</dbReference>
<dbReference type="InterPro" id="IPR003333">
    <property type="entry name" value="CMAS"/>
</dbReference>
<comment type="similarity">
    <text evidence="1">Belongs to the CFA/CMAS family.</text>
</comment>
<dbReference type="EMBL" id="JAASQI010000008">
    <property type="protein sequence ID" value="NIJ59332.1"/>
    <property type="molecule type" value="Genomic_DNA"/>
</dbReference>
<evidence type="ECO:0000313" key="7">
    <source>
        <dbReference type="Proteomes" id="UP001429580"/>
    </source>
</evidence>
<keyword evidence="4" id="KW-0949">S-adenosyl-L-methionine</keyword>
<evidence type="ECO:0000313" key="6">
    <source>
        <dbReference type="EMBL" id="NIJ59332.1"/>
    </source>
</evidence>
<proteinExistence type="inferred from homology"/>
<gene>
    <name evidence="6" type="ORF">FHS82_003187</name>
</gene>
<protein>
    <submittedName>
        <fullName evidence="6">Cyclopropane-fatty-acyl-phospholipid synthase</fullName>
        <ecNumber evidence="6">2.1.1.79</ecNumber>
    </submittedName>
</protein>
<dbReference type="PANTHER" id="PTHR43667">
    <property type="entry name" value="CYCLOPROPANE-FATTY-ACYL-PHOSPHOLIPID SYNTHASE"/>
    <property type="match status" value="1"/>
</dbReference>
<evidence type="ECO:0000256" key="4">
    <source>
        <dbReference type="ARBA" id="ARBA00022691"/>
    </source>
</evidence>
<keyword evidence="3 6" id="KW-0808">Transferase</keyword>
<evidence type="ECO:0000256" key="2">
    <source>
        <dbReference type="ARBA" id="ARBA00022603"/>
    </source>
</evidence>